<reference evidence="2 3" key="1">
    <citation type="journal article" date="2018" name="PLoS Pathog.">
        <title>Evolution of structural diversity of trichothecenes, a family of toxins produced by plant pathogenic and entomopathogenic fungi.</title>
        <authorList>
            <person name="Proctor R.H."/>
            <person name="McCormick S.P."/>
            <person name="Kim H.S."/>
            <person name="Cardoza R.E."/>
            <person name="Stanley A.M."/>
            <person name="Lindo L."/>
            <person name="Kelly A."/>
            <person name="Brown D.W."/>
            <person name="Lee T."/>
            <person name="Vaughan M.M."/>
            <person name="Alexander N.J."/>
            <person name="Busman M."/>
            <person name="Gutierrez S."/>
        </authorList>
    </citation>
    <scope>NUCLEOTIDE SEQUENCE [LARGE SCALE GENOMIC DNA]</scope>
    <source>
        <strain evidence="2 3">NRRL 3299</strain>
    </source>
</reference>
<organism evidence="2 3">
    <name type="scientific">Fusarium sporotrichioides</name>
    <dbReference type="NCBI Taxonomy" id="5514"/>
    <lineage>
        <taxon>Eukaryota</taxon>
        <taxon>Fungi</taxon>
        <taxon>Dikarya</taxon>
        <taxon>Ascomycota</taxon>
        <taxon>Pezizomycotina</taxon>
        <taxon>Sordariomycetes</taxon>
        <taxon>Hypocreomycetidae</taxon>
        <taxon>Hypocreales</taxon>
        <taxon>Nectriaceae</taxon>
        <taxon>Fusarium</taxon>
    </lineage>
</organism>
<gene>
    <name evidence="2" type="ORF">FSPOR_4477</name>
</gene>
<dbReference type="InterPro" id="IPR052635">
    <property type="entry name" value="Sec_Metab_Biosynth_Reg"/>
</dbReference>
<name>A0A395SBN3_FUSSP</name>
<feature type="region of interest" description="Disordered" evidence="1">
    <location>
        <begin position="134"/>
        <end position="181"/>
    </location>
</feature>
<dbReference type="AlphaFoldDB" id="A0A395SBN3"/>
<feature type="compositionally biased region" description="Basic and acidic residues" evidence="1">
    <location>
        <begin position="76"/>
        <end position="87"/>
    </location>
</feature>
<protein>
    <submittedName>
        <fullName evidence="2">Basic-leucine zipper bzip transcription factor</fullName>
    </submittedName>
</protein>
<dbReference type="GO" id="GO:0003700">
    <property type="term" value="F:DNA-binding transcription factor activity"/>
    <property type="evidence" value="ECO:0007669"/>
    <property type="project" value="InterPro"/>
</dbReference>
<feature type="region of interest" description="Disordered" evidence="1">
    <location>
        <begin position="27"/>
        <end position="53"/>
    </location>
</feature>
<sequence>MSRRREGSFSSRDEFLSSFLNQDATTELPAADNWRNIQDRNEKKKVQNRVAQRAYRSRMKARIEQLEGMLECQTKEVDKQANRKDDTVGAGRSSSSNTATVNGNTSMTFSDPYVPAMENDRSALHNIHVAQPHVWGDTSPQTMQPCSTDNSFVAQRPPSSDTLQPQKYDSSEQNSSGTNNTAPHELFLEVLQSQNKLLNRLGILHREGWDGSLSNVGLGNPSVLPLNDIQISDNNLRLITPENGVSMAIDNEKNTHSWRHELVNLDTPQGTLNYMDFLPTEPTDASGSPRSVDERLEYIVDAATKVGYDNFDTLAKDYYIHTFEASSSIARKQRMSRNRRLPTVISEIFSATNDWCEWARRGFYEEIVRMTESLMIFEANAAQSLLEDKLEHLVKASMQSQAISKPNLESKRLIENNVRQVSWSHYNYVACLCKSNHYTIEGLCHLDLTSQTARLGASVSHIKHIVLIFTRLRYALEKLLIRHNNMACATSAFAATCTL</sequence>
<dbReference type="Proteomes" id="UP000266152">
    <property type="component" value="Unassembled WGS sequence"/>
</dbReference>
<dbReference type="CDD" id="cd14688">
    <property type="entry name" value="bZIP_YAP"/>
    <property type="match status" value="1"/>
</dbReference>
<dbReference type="Gene3D" id="1.20.5.170">
    <property type="match status" value="1"/>
</dbReference>
<accession>A0A395SBN3</accession>
<dbReference type="PANTHER" id="PTHR39607">
    <property type="entry name" value="XANTHOCILLIN BIOSYNTHESIS CLUSTER TRANSCRIPTION FACTOR XANC-RELATED"/>
    <property type="match status" value="1"/>
</dbReference>
<evidence type="ECO:0000313" key="3">
    <source>
        <dbReference type="Proteomes" id="UP000266152"/>
    </source>
</evidence>
<evidence type="ECO:0000313" key="2">
    <source>
        <dbReference type="EMBL" id="RGP69665.1"/>
    </source>
</evidence>
<keyword evidence="3" id="KW-1185">Reference proteome</keyword>
<feature type="region of interest" description="Disordered" evidence="1">
    <location>
        <begin position="76"/>
        <end position="104"/>
    </location>
</feature>
<comment type="caution">
    <text evidence="2">The sequence shown here is derived from an EMBL/GenBank/DDBJ whole genome shotgun (WGS) entry which is preliminary data.</text>
</comment>
<proteinExistence type="predicted"/>
<evidence type="ECO:0000256" key="1">
    <source>
        <dbReference type="SAM" id="MobiDB-lite"/>
    </source>
</evidence>
<dbReference type="SUPFAM" id="SSF57959">
    <property type="entry name" value="Leucine zipper domain"/>
    <property type="match status" value="1"/>
</dbReference>
<feature type="compositionally biased region" description="Polar residues" evidence="1">
    <location>
        <begin position="138"/>
        <end position="181"/>
    </location>
</feature>
<dbReference type="EMBL" id="PXOF01000059">
    <property type="protein sequence ID" value="RGP69665.1"/>
    <property type="molecule type" value="Genomic_DNA"/>
</dbReference>
<dbReference type="InterPro" id="IPR046347">
    <property type="entry name" value="bZIP_sf"/>
</dbReference>
<dbReference type="PANTHER" id="PTHR39607:SF1">
    <property type="entry name" value="B-ZIP TRANSCRIPTION FACTOR (EUROFUNG)"/>
    <property type="match status" value="1"/>
</dbReference>
<feature type="compositionally biased region" description="Polar residues" evidence="1">
    <location>
        <begin position="92"/>
        <end position="104"/>
    </location>
</feature>